<evidence type="ECO:0000256" key="1">
    <source>
        <dbReference type="SAM" id="MobiDB-lite"/>
    </source>
</evidence>
<keyword evidence="2" id="KW-0472">Membrane</keyword>
<name>A0A915E5F9_9BILA</name>
<sequence>MVRKKQLKTNLPLGDHPCLWKKGIFKMNTQQKESINQIVDGLNSGNSPNFSVAEVRQKLTRLRCKYFQCLEQIRSEESAGLVPTTPTWLYFQQLNFLQGHQEQPSKTEPIKRAHLTTPPIRPWPIVKKNERKDAKSDWDDASLSTIIREYHSREHLWCTSSAEYLFNNYKRALEYAQIAEVINNSGTEFTGKRELAKEDRGEENSGGNSEWKYYADLQFLKPYLECSPAPKKRVKKELSNTLSDSPSPSKKYIILLIVFIIFLFTGMYVLLAVTQAGECCRKMEQKLETMQRSIVFPQMLTLNHPDGAFDLKTDNLNEAIENAHATNKQQTATTPASKKPKSSRITIINQLVKSSSKSEESVNRCQSLLNQYRRLKRRPAPRRFHRYPMVSQLRLACDDACSANCEISSVPLFYPTFHATLDHLKNQTFLLCLLT</sequence>
<dbReference type="PANTHER" id="PTHR21505">
    <property type="entry name" value="MADF DOMAIN-CONTAINING PROTEIN-RELATED"/>
    <property type="match status" value="1"/>
</dbReference>
<keyword evidence="4" id="KW-1185">Reference proteome</keyword>
<reference evidence="5" key="1">
    <citation type="submission" date="2022-11" db="UniProtKB">
        <authorList>
            <consortium name="WormBaseParasite"/>
        </authorList>
    </citation>
    <scope>IDENTIFICATION</scope>
</reference>
<dbReference type="WBParaSite" id="jg2668">
    <property type="protein sequence ID" value="jg2668"/>
    <property type="gene ID" value="jg2668"/>
</dbReference>
<dbReference type="InterPro" id="IPR006578">
    <property type="entry name" value="MADF-dom"/>
</dbReference>
<feature type="domain" description="MADF" evidence="3">
    <location>
        <begin position="8"/>
        <end position="102"/>
    </location>
</feature>
<dbReference type="Pfam" id="PF10545">
    <property type="entry name" value="MADF_DNA_bdg"/>
    <property type="match status" value="1"/>
</dbReference>
<evidence type="ECO:0000259" key="3">
    <source>
        <dbReference type="PROSITE" id="PS51029"/>
    </source>
</evidence>
<dbReference type="Proteomes" id="UP000887574">
    <property type="component" value="Unplaced"/>
</dbReference>
<feature type="transmembrane region" description="Helical" evidence="2">
    <location>
        <begin position="252"/>
        <end position="273"/>
    </location>
</feature>
<evidence type="ECO:0000313" key="4">
    <source>
        <dbReference type="Proteomes" id="UP000887574"/>
    </source>
</evidence>
<dbReference type="SMART" id="SM00595">
    <property type="entry name" value="MADF"/>
    <property type="match status" value="2"/>
</dbReference>
<organism evidence="4 5">
    <name type="scientific">Ditylenchus dipsaci</name>
    <dbReference type="NCBI Taxonomy" id="166011"/>
    <lineage>
        <taxon>Eukaryota</taxon>
        <taxon>Metazoa</taxon>
        <taxon>Ecdysozoa</taxon>
        <taxon>Nematoda</taxon>
        <taxon>Chromadorea</taxon>
        <taxon>Rhabditida</taxon>
        <taxon>Tylenchina</taxon>
        <taxon>Tylenchomorpha</taxon>
        <taxon>Sphaerularioidea</taxon>
        <taxon>Anguinidae</taxon>
        <taxon>Anguininae</taxon>
        <taxon>Ditylenchus</taxon>
    </lineage>
</organism>
<evidence type="ECO:0000313" key="5">
    <source>
        <dbReference type="WBParaSite" id="jg2668"/>
    </source>
</evidence>
<feature type="compositionally biased region" description="Polar residues" evidence="1">
    <location>
        <begin position="324"/>
        <end position="336"/>
    </location>
</feature>
<dbReference type="PROSITE" id="PS51029">
    <property type="entry name" value="MADF"/>
    <property type="match status" value="1"/>
</dbReference>
<proteinExistence type="predicted"/>
<protein>
    <submittedName>
        <fullName evidence="5">MADF domain-containing protein</fullName>
    </submittedName>
</protein>
<evidence type="ECO:0000256" key="2">
    <source>
        <dbReference type="SAM" id="Phobius"/>
    </source>
</evidence>
<feature type="region of interest" description="Disordered" evidence="1">
    <location>
        <begin position="323"/>
        <end position="343"/>
    </location>
</feature>
<dbReference type="AlphaFoldDB" id="A0A915E5F9"/>
<keyword evidence="2" id="KW-1133">Transmembrane helix</keyword>
<accession>A0A915E5F9</accession>
<keyword evidence="2" id="KW-0812">Transmembrane</keyword>
<dbReference type="PANTHER" id="PTHR21505:SF12">
    <property type="entry name" value="MADF DOMAIN-CONTAINING PROTEIN-RELATED"/>
    <property type="match status" value="1"/>
</dbReference>